<proteinExistence type="predicted"/>
<feature type="compositionally biased region" description="Basic and acidic residues" evidence="2">
    <location>
        <begin position="808"/>
        <end position="835"/>
    </location>
</feature>
<keyword evidence="4" id="KW-1185">Reference proteome</keyword>
<dbReference type="AlphaFoldDB" id="A0A6H5HET1"/>
<evidence type="ECO:0000313" key="4">
    <source>
        <dbReference type="Proteomes" id="UP000479000"/>
    </source>
</evidence>
<name>A0A6H5HET1_9HEMI</name>
<keyword evidence="1" id="KW-0175">Coiled coil</keyword>
<feature type="region of interest" description="Disordered" evidence="2">
    <location>
        <begin position="808"/>
        <end position="841"/>
    </location>
</feature>
<evidence type="ECO:0000256" key="2">
    <source>
        <dbReference type="SAM" id="MobiDB-lite"/>
    </source>
</evidence>
<evidence type="ECO:0000256" key="1">
    <source>
        <dbReference type="SAM" id="Coils"/>
    </source>
</evidence>
<protein>
    <submittedName>
        <fullName evidence="3">Uncharacterized protein</fullName>
    </submittedName>
</protein>
<dbReference type="EMBL" id="CADCXU010028845">
    <property type="protein sequence ID" value="CAB0015266.1"/>
    <property type="molecule type" value="Genomic_DNA"/>
</dbReference>
<feature type="compositionally biased region" description="Polar residues" evidence="2">
    <location>
        <begin position="494"/>
        <end position="513"/>
    </location>
</feature>
<organism evidence="3 4">
    <name type="scientific">Nesidiocoris tenuis</name>
    <dbReference type="NCBI Taxonomy" id="355587"/>
    <lineage>
        <taxon>Eukaryota</taxon>
        <taxon>Metazoa</taxon>
        <taxon>Ecdysozoa</taxon>
        <taxon>Arthropoda</taxon>
        <taxon>Hexapoda</taxon>
        <taxon>Insecta</taxon>
        <taxon>Pterygota</taxon>
        <taxon>Neoptera</taxon>
        <taxon>Paraneoptera</taxon>
        <taxon>Hemiptera</taxon>
        <taxon>Heteroptera</taxon>
        <taxon>Panheteroptera</taxon>
        <taxon>Cimicomorpha</taxon>
        <taxon>Miridae</taxon>
        <taxon>Dicyphina</taxon>
        <taxon>Nesidiocoris</taxon>
    </lineage>
</organism>
<feature type="region of interest" description="Disordered" evidence="2">
    <location>
        <begin position="1074"/>
        <end position="1102"/>
    </location>
</feature>
<feature type="region of interest" description="Disordered" evidence="2">
    <location>
        <begin position="168"/>
        <end position="206"/>
    </location>
</feature>
<feature type="coiled-coil region" evidence="1">
    <location>
        <begin position="736"/>
        <end position="774"/>
    </location>
</feature>
<feature type="region of interest" description="Disordered" evidence="2">
    <location>
        <begin position="318"/>
        <end position="359"/>
    </location>
</feature>
<gene>
    <name evidence="3" type="ORF">NTEN_LOCUS19610</name>
</gene>
<dbReference type="Proteomes" id="UP000479000">
    <property type="component" value="Unassembled WGS sequence"/>
</dbReference>
<feature type="region of interest" description="Disordered" evidence="2">
    <location>
        <begin position="484"/>
        <end position="535"/>
    </location>
</feature>
<reference evidence="3 4" key="1">
    <citation type="submission" date="2020-02" db="EMBL/GenBank/DDBJ databases">
        <authorList>
            <person name="Ferguson B K."/>
        </authorList>
    </citation>
    <scope>NUCLEOTIDE SEQUENCE [LARGE SCALE GENOMIC DNA]</scope>
</reference>
<dbReference type="OrthoDB" id="5917823at2759"/>
<evidence type="ECO:0000313" key="3">
    <source>
        <dbReference type="EMBL" id="CAB0015266.1"/>
    </source>
</evidence>
<feature type="region of interest" description="Disordered" evidence="2">
    <location>
        <begin position="268"/>
        <end position="295"/>
    </location>
</feature>
<sequence>MENNRSEQSAGTWSCSTGKNKVFSSTMKFVFKCRQLILSFNQWCMKIVTQFDHVLIAFEGLLLPCSHGYVNLPVTNILNNPASHINNVCIIRWVMFGSTYKPPCSVFSASHPWLKPTLPSLGLHHLPPLRQEKQKTVPEKPHIDFRRDFYGSEPDLRFTGRTANFTESPSKLRISRSKKKYKAPQVPNNFHGDSSSPDSYQEWENSNLDVQPSRRLRLFKTRAETRKKLAEHNLHSLNSSYFPPAGALQRSLSTPQFHAELLEAAEKLRPVREPPVGKASESPSPPPSRGYDLSTERDKYFEGTPFTKNCEPQHKYHNANIKSRPEQRPKVEGCSNGRDSPYGLQEPWRGSGTKSPQPPVKSFYFGMDLREDSTNEPSMVDRFIAKIQQVPQGSYDGSHSANSDAYSDSVVDDDIKAKGAISVQLRATLPRKQLDIPRFSPTTAWRLLSAIESPQHCEEDDLVQCEQRIFAPPLPIQIPALMDKSADSGISGDASPQHQDSTPNSQAAWTPQQDLEETSSDGGFPGAAVPQDSCSTAKYSPRFTLSLPRDDRVKLYSFDDKQDEETEQPSSLHSLKKLKRSMSGALGKVVPTSKEGSSLEESSPLLDSNWVLSRSVPNSLNMTHVSLTRWNTNEEDGALDEDEDQMSSSLIKQPSFSYLQTGGHVMYLPEYSKPSENHNATTTTLSKSCEDLSSRAVIDDNPPNSLDLVPLPQKTKKIKKFTFQSTVRQIERKRLAAQLSKQAEHKEKERKSELEAMRKVEEEFQKKREREKADIRQQLRLYSITHNNSKPPSPEILHSTQVLSEFRQQQREYKDYRPHRRTTEAESSPKSDPKSKKATVHPQVICQIPKSSQMYITPKLGGDLSGGFESNEPVIVATSSSCDNYRKNFAQGALPHSLAGSDSEVSQANSGTPAKNRPINLFNRNSDYSQYFRYIDGEVVRSRISILLRPPLFLWYPIVNGSIVIVLKSRIGTELQKKLFLIHNYSESLPEQVSVCPIVDCYRWKTGRHRAQVLQLLAFQDLVVNHNRARGCFQRKKTLTYRAELAWDQARIDFAFQLQCPRHQVGHLCYAPRSKHGQRTSERHHVRHPRKPIAMSRRNKAHRVQKAKHLDRNRRFFHLPSAQLAETVVSADVDKTISTKEQRVCMASAQTHNALQNILE</sequence>
<accession>A0A6H5HET1</accession>
<feature type="compositionally biased region" description="Polar residues" evidence="2">
    <location>
        <begin position="186"/>
        <end position="206"/>
    </location>
</feature>
<feature type="compositionally biased region" description="Basic residues" evidence="2">
    <location>
        <begin position="173"/>
        <end position="182"/>
    </location>
</feature>